<name>A0A845F7Y9_9BACI</name>
<dbReference type="Proteomes" id="UP000450457">
    <property type="component" value="Unassembled WGS sequence"/>
</dbReference>
<feature type="transmembrane region" description="Helical" evidence="1">
    <location>
        <begin position="58"/>
        <end position="77"/>
    </location>
</feature>
<keyword evidence="1" id="KW-1133">Transmembrane helix</keyword>
<accession>A0A845F7Y9</accession>
<reference evidence="2 3" key="1">
    <citation type="submission" date="2019-11" db="EMBL/GenBank/DDBJ databases">
        <title>Genome sequences of 17 halophilic strains isolated from different environments.</title>
        <authorList>
            <person name="Furrow R.E."/>
        </authorList>
    </citation>
    <scope>NUCLEOTIDE SEQUENCE [LARGE SCALE GENOMIC DNA]</scope>
    <source>
        <strain evidence="2 3">SL-4</strain>
    </source>
</reference>
<evidence type="ECO:0008006" key="4">
    <source>
        <dbReference type="Google" id="ProtNLM"/>
    </source>
</evidence>
<feature type="transmembrane region" description="Helical" evidence="1">
    <location>
        <begin position="206"/>
        <end position="226"/>
    </location>
</feature>
<evidence type="ECO:0000313" key="2">
    <source>
        <dbReference type="EMBL" id="MYL69826.1"/>
    </source>
</evidence>
<dbReference type="AlphaFoldDB" id="A0A845F7Y9"/>
<feature type="transmembrane region" description="Helical" evidence="1">
    <location>
        <begin position="170"/>
        <end position="200"/>
    </location>
</feature>
<feature type="transmembrane region" description="Helical" evidence="1">
    <location>
        <begin position="83"/>
        <end position="103"/>
    </location>
</feature>
<evidence type="ECO:0000256" key="1">
    <source>
        <dbReference type="SAM" id="Phobius"/>
    </source>
</evidence>
<gene>
    <name evidence="2" type="ORF">GLW00_03130</name>
</gene>
<feature type="transmembrane region" description="Helical" evidence="1">
    <location>
        <begin position="34"/>
        <end position="51"/>
    </location>
</feature>
<feature type="transmembrane region" description="Helical" evidence="1">
    <location>
        <begin position="12"/>
        <end position="28"/>
    </location>
</feature>
<protein>
    <recommendedName>
        <fullName evidence="4">Polysaccharide polymerase</fullName>
    </recommendedName>
</protein>
<proteinExistence type="predicted"/>
<dbReference type="OrthoDB" id="9830589at2"/>
<dbReference type="GeneID" id="78005969"/>
<comment type="caution">
    <text evidence="2">The sequence shown here is derived from an EMBL/GenBank/DDBJ whole genome shotgun (WGS) entry which is preliminary data.</text>
</comment>
<dbReference type="EMBL" id="WMFA01000001">
    <property type="protein sequence ID" value="MYL69826.1"/>
    <property type="molecule type" value="Genomic_DNA"/>
</dbReference>
<evidence type="ECO:0000313" key="3">
    <source>
        <dbReference type="Proteomes" id="UP000450457"/>
    </source>
</evidence>
<feature type="transmembrane region" description="Helical" evidence="1">
    <location>
        <begin position="291"/>
        <end position="311"/>
    </location>
</feature>
<organism evidence="2 3">
    <name type="scientific">Halobacillus litoralis</name>
    <dbReference type="NCBI Taxonomy" id="45668"/>
    <lineage>
        <taxon>Bacteria</taxon>
        <taxon>Bacillati</taxon>
        <taxon>Bacillota</taxon>
        <taxon>Bacilli</taxon>
        <taxon>Bacillales</taxon>
        <taxon>Bacillaceae</taxon>
        <taxon>Halobacillus</taxon>
    </lineage>
</organism>
<keyword evidence="1" id="KW-0472">Membrane</keyword>
<dbReference type="RefSeq" id="WP_160911130.1">
    <property type="nucleotide sequence ID" value="NZ_WMFA01000001.1"/>
</dbReference>
<keyword evidence="1" id="KW-0812">Transmembrane</keyword>
<sequence length="387" mass="45129">MKKEIKIHETLNHAMFFISILSLLVYYIEENNIFLNISISMGIAILIRYVFVKYNNFTGLLFMYSILILYICIRMLVINDISISLIYSTLILISQLGLAFFVIRGTHSDKLLLILFYIASLYLLIQYQKGVNPSNVIIWSENIVSFIIFSLSISVYLVRYLKGKKFLVHPAIISTIVSFWTTGRAGIIASLLLLITILIFKLNFKIKYISLIICGSILLFYTDTLLKNIEIFRVNLATRGGTREGFTNNVRLEIWKDYFNKLDVKSFFLGFDSNNISFFGFHNLHNSFLDGLFNFGFFMLIVYLLIIGSLIKLTIRKKYFIVILFLIFLLRGMTDTVIFSGRFDYVYIAILLYSYIFYQRYDSLKQISHKLKKESKSKAIIERVDLY</sequence>
<feature type="transmembrane region" description="Helical" evidence="1">
    <location>
        <begin position="345"/>
        <end position="361"/>
    </location>
</feature>
<feature type="transmembrane region" description="Helical" evidence="1">
    <location>
        <begin position="318"/>
        <end position="339"/>
    </location>
</feature>
<feature type="transmembrane region" description="Helical" evidence="1">
    <location>
        <begin position="137"/>
        <end position="158"/>
    </location>
</feature>
<feature type="transmembrane region" description="Helical" evidence="1">
    <location>
        <begin position="110"/>
        <end position="125"/>
    </location>
</feature>